<keyword evidence="3" id="KW-1185">Reference proteome</keyword>
<reference evidence="2 3" key="1">
    <citation type="submission" date="2023-03" db="EMBL/GenBank/DDBJ databases">
        <title>WGS of Gossypium arboreum.</title>
        <authorList>
            <person name="Yu D."/>
        </authorList>
    </citation>
    <scope>NUCLEOTIDE SEQUENCE [LARGE SCALE GENOMIC DNA]</scope>
    <source>
        <tissue evidence="2">Leaf</tissue>
    </source>
</reference>
<evidence type="ECO:0000313" key="2">
    <source>
        <dbReference type="EMBL" id="KAK5775627.1"/>
    </source>
</evidence>
<gene>
    <name evidence="2" type="ORF">PVK06_043540</name>
</gene>
<dbReference type="InterPro" id="IPR052929">
    <property type="entry name" value="RNase_H-like_EbsB-rel"/>
</dbReference>
<proteinExistence type="predicted"/>
<dbReference type="Proteomes" id="UP001358586">
    <property type="component" value="Chromosome 12"/>
</dbReference>
<feature type="domain" description="RNase H type-1" evidence="1">
    <location>
        <begin position="33"/>
        <end position="104"/>
    </location>
</feature>
<accession>A0ABR0MP51</accession>
<sequence length="105" mass="11662">MVNLDTLLLHRVGSEAFAPLFWKAPTDLWVRPNFDAALFINLQAASAGVVVRNNEGLLSRSTCFWKEQIPCPLSAEALAFAQAIRFARDLGFRWVETEGNSAVLL</sequence>
<evidence type="ECO:0000259" key="1">
    <source>
        <dbReference type="Pfam" id="PF13456"/>
    </source>
</evidence>
<name>A0ABR0MP51_GOSAR</name>
<dbReference type="EMBL" id="JARKNE010000012">
    <property type="protein sequence ID" value="KAK5775627.1"/>
    <property type="molecule type" value="Genomic_DNA"/>
</dbReference>
<dbReference type="InterPro" id="IPR002156">
    <property type="entry name" value="RNaseH_domain"/>
</dbReference>
<dbReference type="Pfam" id="PF13456">
    <property type="entry name" value="RVT_3"/>
    <property type="match status" value="1"/>
</dbReference>
<evidence type="ECO:0000313" key="3">
    <source>
        <dbReference type="Proteomes" id="UP001358586"/>
    </source>
</evidence>
<comment type="caution">
    <text evidence="2">The sequence shown here is derived from an EMBL/GenBank/DDBJ whole genome shotgun (WGS) entry which is preliminary data.</text>
</comment>
<protein>
    <recommendedName>
        <fullName evidence="1">RNase H type-1 domain-containing protein</fullName>
    </recommendedName>
</protein>
<organism evidence="2 3">
    <name type="scientific">Gossypium arboreum</name>
    <name type="common">Tree cotton</name>
    <name type="synonym">Gossypium nanking</name>
    <dbReference type="NCBI Taxonomy" id="29729"/>
    <lineage>
        <taxon>Eukaryota</taxon>
        <taxon>Viridiplantae</taxon>
        <taxon>Streptophyta</taxon>
        <taxon>Embryophyta</taxon>
        <taxon>Tracheophyta</taxon>
        <taxon>Spermatophyta</taxon>
        <taxon>Magnoliopsida</taxon>
        <taxon>eudicotyledons</taxon>
        <taxon>Gunneridae</taxon>
        <taxon>Pentapetalae</taxon>
        <taxon>rosids</taxon>
        <taxon>malvids</taxon>
        <taxon>Malvales</taxon>
        <taxon>Malvaceae</taxon>
        <taxon>Malvoideae</taxon>
        <taxon>Gossypium</taxon>
    </lineage>
</organism>
<dbReference type="PANTHER" id="PTHR47074">
    <property type="entry name" value="BNAC02G40300D PROTEIN"/>
    <property type="match status" value="1"/>
</dbReference>
<dbReference type="PANTHER" id="PTHR47074:SF11">
    <property type="entry name" value="REVERSE TRANSCRIPTASE-LIKE PROTEIN"/>
    <property type="match status" value="1"/>
</dbReference>